<sequence length="69" mass="8269">MKNLNIEDKLRQVLSSSSTLKKYSYIFFEQNFFSKISLYHNFPTSSHQFHSPCVMNIENENEKLVFIFE</sequence>
<evidence type="ECO:0000313" key="1">
    <source>
        <dbReference type="EMBL" id="OTF72356.1"/>
    </source>
</evidence>
<dbReference type="AlphaFoldDB" id="A0A1Y3AY70"/>
<dbReference type="EMBL" id="MUJZ01056587">
    <property type="protein sequence ID" value="OTF72356.1"/>
    <property type="molecule type" value="Genomic_DNA"/>
</dbReference>
<protein>
    <submittedName>
        <fullName evidence="1">Uncharacterized protein</fullName>
    </submittedName>
</protein>
<comment type="caution">
    <text evidence="1">The sequence shown here is derived from an EMBL/GenBank/DDBJ whole genome shotgun (WGS) entry which is preliminary data.</text>
</comment>
<gene>
    <name evidence="1" type="ORF">BLA29_003208</name>
</gene>
<dbReference type="Proteomes" id="UP000194236">
    <property type="component" value="Unassembled WGS sequence"/>
</dbReference>
<organism evidence="1 2">
    <name type="scientific">Euroglyphus maynei</name>
    <name type="common">Mayne's house dust mite</name>
    <dbReference type="NCBI Taxonomy" id="6958"/>
    <lineage>
        <taxon>Eukaryota</taxon>
        <taxon>Metazoa</taxon>
        <taxon>Ecdysozoa</taxon>
        <taxon>Arthropoda</taxon>
        <taxon>Chelicerata</taxon>
        <taxon>Arachnida</taxon>
        <taxon>Acari</taxon>
        <taxon>Acariformes</taxon>
        <taxon>Sarcoptiformes</taxon>
        <taxon>Astigmata</taxon>
        <taxon>Psoroptidia</taxon>
        <taxon>Analgoidea</taxon>
        <taxon>Pyroglyphidae</taxon>
        <taxon>Pyroglyphinae</taxon>
        <taxon>Euroglyphus</taxon>
    </lineage>
</organism>
<name>A0A1Y3AY70_EURMA</name>
<keyword evidence="2" id="KW-1185">Reference proteome</keyword>
<proteinExistence type="predicted"/>
<accession>A0A1Y3AY70</accession>
<reference evidence="1 2" key="1">
    <citation type="submission" date="2017-03" db="EMBL/GenBank/DDBJ databases">
        <title>Genome Survey of Euroglyphus maynei.</title>
        <authorList>
            <person name="Arlian L.G."/>
            <person name="Morgan M.S."/>
            <person name="Rider S.D."/>
        </authorList>
    </citation>
    <scope>NUCLEOTIDE SEQUENCE [LARGE SCALE GENOMIC DNA]</scope>
    <source>
        <strain evidence="1">Arlian Lab</strain>
        <tissue evidence="1">Whole body</tissue>
    </source>
</reference>
<evidence type="ECO:0000313" key="2">
    <source>
        <dbReference type="Proteomes" id="UP000194236"/>
    </source>
</evidence>